<keyword evidence="3" id="KW-1185">Reference proteome</keyword>
<evidence type="ECO:0000313" key="3">
    <source>
        <dbReference type="Proteomes" id="UP000268016"/>
    </source>
</evidence>
<dbReference type="EMBL" id="RDRB01000002">
    <property type="protein sequence ID" value="ROU03323.1"/>
    <property type="molecule type" value="Genomic_DNA"/>
</dbReference>
<gene>
    <name evidence="2" type="ORF">EAT49_03175</name>
</gene>
<dbReference type="OrthoDB" id="7304934at2"/>
<evidence type="ECO:0000256" key="1">
    <source>
        <dbReference type="SAM" id="SignalP"/>
    </source>
</evidence>
<feature type="chain" id="PRO_5018126948" evidence="1">
    <location>
        <begin position="23"/>
        <end position="134"/>
    </location>
</feature>
<organism evidence="2 3">
    <name type="scientific">Histidinibacterium lentulum</name>
    <dbReference type="NCBI Taxonomy" id="2480588"/>
    <lineage>
        <taxon>Bacteria</taxon>
        <taxon>Pseudomonadati</taxon>
        <taxon>Pseudomonadota</taxon>
        <taxon>Alphaproteobacteria</taxon>
        <taxon>Rhodobacterales</taxon>
        <taxon>Paracoccaceae</taxon>
        <taxon>Histidinibacterium</taxon>
    </lineage>
</organism>
<keyword evidence="1" id="KW-0732">Signal</keyword>
<feature type="signal peptide" evidence="1">
    <location>
        <begin position="1"/>
        <end position="22"/>
    </location>
</feature>
<name>A0A3N2R7F8_9RHOB</name>
<dbReference type="RefSeq" id="WP_123640858.1">
    <property type="nucleotide sequence ID" value="NZ_ML119082.1"/>
</dbReference>
<protein>
    <submittedName>
        <fullName evidence="2">Uncharacterized protein</fullName>
    </submittedName>
</protein>
<dbReference type="Proteomes" id="UP000268016">
    <property type="component" value="Unassembled WGS sequence"/>
</dbReference>
<proteinExistence type="predicted"/>
<reference evidence="2 3" key="1">
    <citation type="submission" date="2018-10" db="EMBL/GenBank/DDBJ databases">
        <title>Histidinibacterium lentulum gen. nov., sp. nov., a marine bacterium from the culture broth of Picochlorum sp. 122.</title>
        <authorList>
            <person name="Wang G."/>
        </authorList>
    </citation>
    <scope>NUCLEOTIDE SEQUENCE [LARGE SCALE GENOMIC DNA]</scope>
    <source>
        <strain evidence="2 3">B17</strain>
    </source>
</reference>
<dbReference type="AlphaFoldDB" id="A0A3N2R7F8"/>
<comment type="caution">
    <text evidence="2">The sequence shown here is derived from an EMBL/GenBank/DDBJ whole genome shotgun (WGS) entry which is preliminary data.</text>
</comment>
<accession>A0A3N2R7F8</accession>
<sequence>MKFFRSVTGTLALLISAGAAGAETPMTAEEFESHVEGRTLTFEANGQPYGIERYMDDRRVLWSVFDDHCAIGSWYPEGEAICFIYDTAPDDPQCWFVYLEGDRLRTVLVDDPFGTPLYEARESTEDMICPNFGS</sequence>
<evidence type="ECO:0000313" key="2">
    <source>
        <dbReference type="EMBL" id="ROU03323.1"/>
    </source>
</evidence>